<keyword evidence="1" id="KW-0472">Membrane</keyword>
<feature type="transmembrane region" description="Helical" evidence="1">
    <location>
        <begin position="152"/>
        <end position="173"/>
    </location>
</feature>
<keyword evidence="1" id="KW-0812">Transmembrane</keyword>
<dbReference type="EMBL" id="CAFBLT010000001">
    <property type="protein sequence ID" value="CAB4876444.1"/>
    <property type="molecule type" value="Genomic_DNA"/>
</dbReference>
<organism evidence="2">
    <name type="scientific">freshwater metagenome</name>
    <dbReference type="NCBI Taxonomy" id="449393"/>
    <lineage>
        <taxon>unclassified sequences</taxon>
        <taxon>metagenomes</taxon>
        <taxon>ecological metagenomes</taxon>
    </lineage>
</organism>
<feature type="transmembrane region" description="Helical" evidence="1">
    <location>
        <begin position="37"/>
        <end position="59"/>
    </location>
</feature>
<feature type="transmembrane region" description="Helical" evidence="1">
    <location>
        <begin position="185"/>
        <end position="202"/>
    </location>
</feature>
<evidence type="ECO:0000256" key="1">
    <source>
        <dbReference type="SAM" id="Phobius"/>
    </source>
</evidence>
<dbReference type="EMBL" id="CAFBPM010000008">
    <property type="protein sequence ID" value="CAB5022046.1"/>
    <property type="molecule type" value="Genomic_DNA"/>
</dbReference>
<evidence type="ECO:0000313" key="2">
    <source>
        <dbReference type="EMBL" id="CAB4833093.1"/>
    </source>
</evidence>
<reference evidence="2" key="1">
    <citation type="submission" date="2020-05" db="EMBL/GenBank/DDBJ databases">
        <authorList>
            <person name="Chiriac C."/>
            <person name="Salcher M."/>
            <person name="Ghai R."/>
            <person name="Kavagutti S V."/>
        </authorList>
    </citation>
    <scope>NUCLEOTIDE SEQUENCE</scope>
</reference>
<dbReference type="Pfam" id="PF16955">
    <property type="entry name" value="OFeT_1"/>
    <property type="match status" value="1"/>
</dbReference>
<dbReference type="InterPro" id="IPR031594">
    <property type="entry name" value="OFeT_1"/>
</dbReference>
<accession>A0A6J7AJV1</accession>
<dbReference type="EMBL" id="CAFABE010000083">
    <property type="protein sequence ID" value="CAB4833093.1"/>
    <property type="molecule type" value="Genomic_DNA"/>
</dbReference>
<feature type="transmembrane region" description="Helical" evidence="1">
    <location>
        <begin position="214"/>
        <end position="234"/>
    </location>
</feature>
<name>A0A6J7AJV1_9ZZZZ</name>
<dbReference type="AlphaFoldDB" id="A0A6J7AJV1"/>
<evidence type="ECO:0000313" key="4">
    <source>
        <dbReference type="EMBL" id="CAB5022046.1"/>
    </source>
</evidence>
<sequence>MRDFFLVVATFAASLVEMVEALTIVLAVGITKGWKTAFSATATALLTLGVIIIGFGPLISKLPLPVLRLIVGGLLLIFGLQWLRKAVLRASGLKALHNEDQIFADEVAALGDVAPGKNIDGKGFTVAFKGVLLEGLEVAFIVVTFGATQHRVGLAALGALAAAVLVVIVGLFVHRPLSRVPENSLKMGVGVLLTSFGTFWAGEGVGAHWPGGDFALLGILAWVLLMTGLSVLWLRSKTVVRA</sequence>
<evidence type="ECO:0000313" key="3">
    <source>
        <dbReference type="EMBL" id="CAB4876444.1"/>
    </source>
</evidence>
<keyword evidence="1" id="KW-1133">Transmembrane helix</keyword>
<proteinExistence type="predicted"/>
<protein>
    <submittedName>
        <fullName evidence="2">Unannotated protein</fullName>
    </submittedName>
</protein>
<gene>
    <name evidence="2" type="ORF">UFOPK3164_01414</name>
    <name evidence="3" type="ORF">UFOPK3427_01161</name>
    <name evidence="4" type="ORF">UFOPK4112_00980</name>
</gene>
<feature type="transmembrane region" description="Helical" evidence="1">
    <location>
        <begin position="66"/>
        <end position="83"/>
    </location>
</feature>